<feature type="compositionally biased region" description="Pro residues" evidence="2">
    <location>
        <begin position="1"/>
        <end position="11"/>
    </location>
</feature>
<feature type="compositionally biased region" description="Polar residues" evidence="2">
    <location>
        <begin position="31"/>
        <end position="52"/>
    </location>
</feature>
<accession>G0RYC1</accession>
<feature type="coiled-coil region" evidence="1">
    <location>
        <begin position="117"/>
        <end position="144"/>
    </location>
</feature>
<organism evidence="4">
    <name type="scientific">Chaetomium thermophilum (strain DSM 1495 / CBS 144.50 / IMI 039719)</name>
    <name type="common">Thermochaetoides thermophila</name>
    <dbReference type="NCBI Taxonomy" id="759272"/>
    <lineage>
        <taxon>Eukaryota</taxon>
        <taxon>Fungi</taxon>
        <taxon>Dikarya</taxon>
        <taxon>Ascomycota</taxon>
        <taxon>Pezizomycotina</taxon>
        <taxon>Sordariomycetes</taxon>
        <taxon>Sordariomycetidae</taxon>
        <taxon>Sordariales</taxon>
        <taxon>Chaetomiaceae</taxon>
        <taxon>Thermochaetoides</taxon>
    </lineage>
</organism>
<dbReference type="GeneID" id="18254654"/>
<protein>
    <submittedName>
        <fullName evidence="3">Uncharacterized protein</fullName>
    </submittedName>
</protein>
<dbReference type="AlphaFoldDB" id="G0RYC1"/>
<feature type="compositionally biased region" description="Gly residues" evidence="2">
    <location>
        <begin position="615"/>
        <end position="624"/>
    </location>
</feature>
<dbReference type="OMA" id="HDGTHIE"/>
<dbReference type="RefSeq" id="XP_006691149.1">
    <property type="nucleotide sequence ID" value="XM_006691086.1"/>
</dbReference>
<dbReference type="Proteomes" id="UP000008066">
    <property type="component" value="Unassembled WGS sequence"/>
</dbReference>
<keyword evidence="4" id="KW-1185">Reference proteome</keyword>
<feature type="region of interest" description="Disordered" evidence="2">
    <location>
        <begin position="615"/>
        <end position="671"/>
    </location>
</feature>
<feature type="compositionally biased region" description="Low complexity" evidence="2">
    <location>
        <begin position="662"/>
        <end position="671"/>
    </location>
</feature>
<evidence type="ECO:0000256" key="1">
    <source>
        <dbReference type="SAM" id="Coils"/>
    </source>
</evidence>
<keyword evidence="1" id="KW-0175">Coiled coil</keyword>
<gene>
    <name evidence="3" type="ORF">CTHT_0006160</name>
</gene>
<evidence type="ECO:0000256" key="2">
    <source>
        <dbReference type="SAM" id="MobiDB-lite"/>
    </source>
</evidence>
<dbReference type="HOGENOM" id="CLU_409368_0_0_1"/>
<feature type="coiled-coil region" evidence="1">
    <location>
        <begin position="169"/>
        <end position="270"/>
    </location>
</feature>
<proteinExistence type="predicted"/>
<dbReference type="eggNOG" id="ENOG502RK02">
    <property type="taxonomic scope" value="Eukaryota"/>
</dbReference>
<feature type="coiled-coil region" evidence="1">
    <location>
        <begin position="329"/>
        <end position="371"/>
    </location>
</feature>
<dbReference type="OrthoDB" id="10254988at2759"/>
<reference evidence="3 4" key="1">
    <citation type="journal article" date="2011" name="Cell">
        <title>Insight into structure and assembly of the nuclear pore complex by utilizing the genome of a eukaryotic thermophile.</title>
        <authorList>
            <person name="Amlacher S."/>
            <person name="Sarges P."/>
            <person name="Flemming D."/>
            <person name="van Noort V."/>
            <person name="Kunze R."/>
            <person name="Devos D.P."/>
            <person name="Arumugam M."/>
            <person name="Bork P."/>
            <person name="Hurt E."/>
        </authorList>
    </citation>
    <scope>NUCLEOTIDE SEQUENCE [LARGE SCALE GENOMIC DNA]</scope>
    <source>
        <strain evidence="4">DSM 1495 / CBS 144.50 / IMI 039719</strain>
    </source>
</reference>
<name>G0RYC1_CHATD</name>
<dbReference type="Gene3D" id="1.20.5.340">
    <property type="match status" value="1"/>
</dbReference>
<dbReference type="KEGG" id="cthr:CTHT_0006160"/>
<feature type="region of interest" description="Disordered" evidence="2">
    <location>
        <begin position="1"/>
        <end position="52"/>
    </location>
</feature>
<dbReference type="EMBL" id="GL988032">
    <property type="protein sequence ID" value="EGS23907.1"/>
    <property type="molecule type" value="Genomic_DNA"/>
</dbReference>
<evidence type="ECO:0000313" key="3">
    <source>
        <dbReference type="EMBL" id="EGS23907.1"/>
    </source>
</evidence>
<evidence type="ECO:0000313" key="4">
    <source>
        <dbReference type="Proteomes" id="UP000008066"/>
    </source>
</evidence>
<sequence length="671" mass="74939">MLQSLAPPPVEAPSVPICDPPRTPQEPAKPTESSTTASINGTSATVKSVSTGTQSQSRDKLLCLWKEHDRAVALLSKLQAEREAYSKILIQRKNDYNRSLVKHADFPSIPEVQHEHRMRYENRVNELDARIKKAQDDLNTTTESMIQIITSLSATNNKENENASSTESVKQKTLQNQKLVEEISALKTKIQTMNDQYMKEKDEKTTEFENRIKLLREEIKQELQVGYEDQLKKAREDIKQELLAEFLEEIKDLKQEVQDLRVQQQELKKQQTSQIAQQKAQQKSQEVDLQARFSKQEQELKKTIERTISAHHNDVDQVSKTETGVSASITKLLEHVDELTQQLTQRNAEEATKLREDLVSFQRDVKTQEQRLGNCEAAIGRLDIDILERAAEILSFDVPRLTKQVEVLEKAAKDVASKQEELWKRVQVYLNNTANGLAKLLDSVQTTVKGHDTRIKALEENPPVSTSSGPELSGLPSTAELEKISSTVANIKTEFDSTKLEVSDLTQKYTGLSEKLVQLNQSVTSTKKDCTEQLEFVRHSVTVLDSQFNNLSTRALAEHIIGQLELLNPAGARVLVSDFDALKQRVDAVEPKVQTLEQVCWVLQKRVLAGQLLDGLGGHGGGEGAPPAKRKRMDGPEGRRGPAGFGAEGDQDQGKGQGQGQNGNAAAEAER</sequence>